<keyword evidence="2" id="KW-1185">Reference proteome</keyword>
<accession>A0AC61RE90</accession>
<name>A0AC61RE90_9BACT</name>
<evidence type="ECO:0000313" key="1">
    <source>
        <dbReference type="EMBL" id="TGY77376.1"/>
    </source>
</evidence>
<comment type="caution">
    <text evidence="1">The sequence shown here is derived from an EMBL/GenBank/DDBJ whole genome shotgun (WGS) entry which is preliminary data.</text>
</comment>
<proteinExistence type="predicted"/>
<gene>
    <name evidence="1" type="ORF">E5331_15035</name>
</gene>
<reference evidence="1" key="1">
    <citation type="submission" date="2019-04" db="EMBL/GenBank/DDBJ databases">
        <title>Microbes associate with the intestines of laboratory mice.</title>
        <authorList>
            <person name="Navarre W."/>
            <person name="Wong E."/>
            <person name="Huang K."/>
            <person name="Tropini C."/>
            <person name="Ng K."/>
            <person name="Yu B."/>
        </authorList>
    </citation>
    <scope>NUCLEOTIDE SEQUENCE</scope>
    <source>
        <strain evidence="1">NM04_E33</strain>
    </source>
</reference>
<dbReference type="EMBL" id="SRYB01000026">
    <property type="protein sequence ID" value="TGY77376.1"/>
    <property type="molecule type" value="Genomic_DNA"/>
</dbReference>
<sequence length="120" mass="13243">MAADWIADNWSAYPLKVVTDSNTTLLQGAVMARKSKKRFAISFATGLCILILWFVWLCYEFISSPVCADFFGLDTGLLFIISGGIGGIVGVIIAAHVLRKINNNLKSIDRQIQEYTSQLP</sequence>
<evidence type="ECO:0000313" key="2">
    <source>
        <dbReference type="Proteomes" id="UP000306319"/>
    </source>
</evidence>
<organism evidence="1 2">
    <name type="scientific">Lepagella muris</name>
    <dbReference type="NCBI Taxonomy" id="3032870"/>
    <lineage>
        <taxon>Bacteria</taxon>
        <taxon>Pseudomonadati</taxon>
        <taxon>Bacteroidota</taxon>
        <taxon>Bacteroidia</taxon>
        <taxon>Bacteroidales</taxon>
        <taxon>Muribaculaceae</taxon>
        <taxon>Lepagella</taxon>
    </lineage>
</organism>
<protein>
    <submittedName>
        <fullName evidence="1">Uncharacterized protein</fullName>
    </submittedName>
</protein>
<dbReference type="Proteomes" id="UP000306319">
    <property type="component" value="Unassembled WGS sequence"/>
</dbReference>